<evidence type="ECO:0000259" key="3">
    <source>
        <dbReference type="Pfam" id="PF00881"/>
    </source>
</evidence>
<accession>A0A399D245</accession>
<name>A0A399D245_9BACT</name>
<feature type="domain" description="Nitroreductase" evidence="3">
    <location>
        <begin position="14"/>
        <end position="158"/>
    </location>
</feature>
<dbReference type="Proteomes" id="UP000266441">
    <property type="component" value="Unassembled WGS sequence"/>
</dbReference>
<dbReference type="EMBL" id="QWET01000007">
    <property type="protein sequence ID" value="RIH65258.1"/>
    <property type="molecule type" value="Genomic_DNA"/>
</dbReference>
<dbReference type="Pfam" id="PF00881">
    <property type="entry name" value="Nitroreductase"/>
    <property type="match status" value="1"/>
</dbReference>
<comment type="caution">
    <text evidence="4">The sequence shown here is derived from an EMBL/GenBank/DDBJ whole genome shotgun (WGS) entry which is preliminary data.</text>
</comment>
<dbReference type="AlphaFoldDB" id="A0A399D245"/>
<dbReference type="Gene3D" id="3.40.109.10">
    <property type="entry name" value="NADH Oxidase"/>
    <property type="match status" value="1"/>
</dbReference>
<protein>
    <submittedName>
        <fullName evidence="4">Nitroreductase</fullName>
    </submittedName>
</protein>
<reference evidence="4 5" key="1">
    <citation type="journal article" date="2015" name="Int. J. Syst. Evol. Microbiol.">
        <title>Mariniphaga sediminis sp. nov., isolated from coastal sediment.</title>
        <authorList>
            <person name="Wang F.Q."/>
            <person name="Shen Q.Y."/>
            <person name="Chen G.J."/>
            <person name="Du Z.J."/>
        </authorList>
    </citation>
    <scope>NUCLEOTIDE SEQUENCE [LARGE SCALE GENOMIC DNA]</scope>
    <source>
        <strain evidence="4 5">SY21</strain>
    </source>
</reference>
<dbReference type="PANTHER" id="PTHR43673:SF10">
    <property type="entry name" value="NADH DEHYDROGENASE_NAD(P)H NITROREDUCTASE XCC3605-RELATED"/>
    <property type="match status" value="1"/>
</dbReference>
<keyword evidence="2" id="KW-0560">Oxidoreductase</keyword>
<organism evidence="4 5">
    <name type="scientific">Mariniphaga sediminis</name>
    <dbReference type="NCBI Taxonomy" id="1628158"/>
    <lineage>
        <taxon>Bacteria</taxon>
        <taxon>Pseudomonadati</taxon>
        <taxon>Bacteroidota</taxon>
        <taxon>Bacteroidia</taxon>
        <taxon>Marinilabiliales</taxon>
        <taxon>Prolixibacteraceae</taxon>
        <taxon>Mariniphaga</taxon>
    </lineage>
</organism>
<dbReference type="SUPFAM" id="SSF55469">
    <property type="entry name" value="FMN-dependent nitroreductase-like"/>
    <property type="match status" value="1"/>
</dbReference>
<proteinExistence type="inferred from homology"/>
<evidence type="ECO:0000313" key="5">
    <source>
        <dbReference type="Proteomes" id="UP000266441"/>
    </source>
</evidence>
<keyword evidence="5" id="KW-1185">Reference proteome</keyword>
<comment type="similarity">
    <text evidence="1">Belongs to the nitroreductase family.</text>
</comment>
<dbReference type="InterPro" id="IPR000415">
    <property type="entry name" value="Nitroreductase-like"/>
</dbReference>
<dbReference type="PANTHER" id="PTHR43673">
    <property type="entry name" value="NAD(P)H NITROREDUCTASE YDGI-RELATED"/>
    <property type="match status" value="1"/>
</dbReference>
<dbReference type="OrthoDB" id="9809288at2"/>
<evidence type="ECO:0000256" key="2">
    <source>
        <dbReference type="ARBA" id="ARBA00023002"/>
    </source>
</evidence>
<dbReference type="RefSeq" id="WP_119350180.1">
    <property type="nucleotide sequence ID" value="NZ_QWET01000007.1"/>
</dbReference>
<dbReference type="InterPro" id="IPR029479">
    <property type="entry name" value="Nitroreductase"/>
</dbReference>
<dbReference type="GO" id="GO:0016491">
    <property type="term" value="F:oxidoreductase activity"/>
    <property type="evidence" value="ECO:0007669"/>
    <property type="project" value="UniProtKB-KW"/>
</dbReference>
<dbReference type="CDD" id="cd02138">
    <property type="entry name" value="TdsD-like"/>
    <property type="match status" value="1"/>
</dbReference>
<sequence length="197" mass="22319">MKNDKKKLTLNEAIKNRWSPRTFSQEAVTSEMLELLFEAARQAPSSRNAQPWNYYYAEKTDGNAFQQLVDCLSEGNQVWAKHAQVLMVSVMKKKIDANNRPNGKALHDMGAANVSIAIQAAGMGLQVHQMGGFDKEKAAGLLQLDTENFEPVTVFAIGFPVNEAHFSEEEKKRKAQHLTRKEQKEFVFRMSDMLRSK</sequence>
<evidence type="ECO:0000256" key="1">
    <source>
        <dbReference type="ARBA" id="ARBA00007118"/>
    </source>
</evidence>
<gene>
    <name evidence="4" type="ORF">D1164_11785</name>
</gene>
<evidence type="ECO:0000313" key="4">
    <source>
        <dbReference type="EMBL" id="RIH65258.1"/>
    </source>
</evidence>